<dbReference type="EMBL" id="JABFTP020000144">
    <property type="protein sequence ID" value="KAL3280577.1"/>
    <property type="molecule type" value="Genomic_DNA"/>
</dbReference>
<keyword evidence="6" id="KW-1185">Reference proteome</keyword>
<dbReference type="InterPro" id="IPR039600">
    <property type="entry name" value="TANGO6/Rtp1"/>
</dbReference>
<comment type="caution">
    <text evidence="5">The sequence shown here is derived from an EMBL/GenBank/DDBJ whole genome shotgun (WGS) entry which is preliminary data.</text>
</comment>
<protein>
    <submittedName>
        <fullName evidence="5">Uncharacterized protein</fullName>
    </submittedName>
</protein>
<reference evidence="5 6" key="1">
    <citation type="journal article" date="2021" name="BMC Biol.">
        <title>Horizontally acquired antibacterial genes associated with adaptive radiation of ladybird beetles.</title>
        <authorList>
            <person name="Li H.S."/>
            <person name="Tang X.F."/>
            <person name="Huang Y.H."/>
            <person name="Xu Z.Y."/>
            <person name="Chen M.L."/>
            <person name="Du X.Y."/>
            <person name="Qiu B.Y."/>
            <person name="Chen P.T."/>
            <person name="Zhang W."/>
            <person name="Slipinski A."/>
            <person name="Escalona H.E."/>
            <person name="Waterhouse R.M."/>
            <person name="Zwick A."/>
            <person name="Pang H."/>
        </authorList>
    </citation>
    <scope>NUCLEOTIDE SEQUENCE [LARGE SCALE GENOMIC DNA]</scope>
    <source>
        <strain evidence="5">SYSU2018</strain>
    </source>
</reference>
<dbReference type="PANTHER" id="PTHR20959:SF1">
    <property type="entry name" value="TRANSPORT AND GOLGI ORGANIZATION PROTEIN 6 HOMOLOG"/>
    <property type="match status" value="1"/>
</dbReference>
<dbReference type="Pfam" id="PF02985">
    <property type="entry name" value="HEAT"/>
    <property type="match status" value="1"/>
</dbReference>
<dbReference type="InterPro" id="IPR016024">
    <property type="entry name" value="ARM-type_fold"/>
</dbReference>
<evidence type="ECO:0000313" key="5">
    <source>
        <dbReference type="EMBL" id="KAL3280577.1"/>
    </source>
</evidence>
<dbReference type="InterPro" id="IPR019451">
    <property type="entry name" value="Rtp1_C1"/>
</dbReference>
<evidence type="ECO:0000259" key="4">
    <source>
        <dbReference type="Pfam" id="PF10363"/>
    </source>
</evidence>
<sequence length="355" mass="40356">MFDYFKEVIINAMKTGAHKNSSDPTFQLVFTVVMILEQILTTQDYKLEELKVNEPIKALASETSSSELKVLCEKIISCDCKDQSKMKKEYLQSIVEDVYNESIEIKGHGLIALKRLVLSKDATTYEHRQYIFTIFKENLSYPDSYIYLAAINGLASLPVLGTECTNMVLETLCEEYTNFPKEVFKDDTNEMRLKVGEVLVQISKNLDEMAPTYKALLLNTFLNGTKDEDHLIRASSLSNLGEICKVLGYKLGSIVTEILMCVHSIISTDKHLEPRRAAILVIRQLLTGLGKDMLTVLKDDILVIYRTLKFLYENDGDDVSKLQTQLALEELNKNMKDLIFPQVKIDTINKVVILK</sequence>
<dbReference type="Proteomes" id="UP001516400">
    <property type="component" value="Unassembled WGS sequence"/>
</dbReference>
<comment type="similarity">
    <text evidence="1">Belongs to the Tango6 family.</text>
</comment>
<feature type="domain" description="RNA polymerase II assembly factor Rtp1 C-terminal" evidence="3">
    <location>
        <begin position="301"/>
        <end position="332"/>
    </location>
</feature>
<evidence type="ECO:0000256" key="1">
    <source>
        <dbReference type="ARBA" id="ARBA00005724"/>
    </source>
</evidence>
<dbReference type="Gene3D" id="1.25.10.10">
    <property type="entry name" value="Leucine-rich Repeat Variant"/>
    <property type="match status" value="1"/>
</dbReference>
<keyword evidence="2" id="KW-0677">Repeat</keyword>
<dbReference type="PANTHER" id="PTHR20959">
    <property type="entry name" value="TRANSPORT AND GOLGI ORGANIZATION PROTEIN 6 FAMILY MEMBER"/>
    <property type="match status" value="1"/>
</dbReference>
<evidence type="ECO:0000259" key="3">
    <source>
        <dbReference type="Pfam" id="PF10304"/>
    </source>
</evidence>
<evidence type="ECO:0000313" key="6">
    <source>
        <dbReference type="Proteomes" id="UP001516400"/>
    </source>
</evidence>
<organism evidence="5 6">
    <name type="scientific">Cryptolaemus montrouzieri</name>
    <dbReference type="NCBI Taxonomy" id="559131"/>
    <lineage>
        <taxon>Eukaryota</taxon>
        <taxon>Metazoa</taxon>
        <taxon>Ecdysozoa</taxon>
        <taxon>Arthropoda</taxon>
        <taxon>Hexapoda</taxon>
        <taxon>Insecta</taxon>
        <taxon>Pterygota</taxon>
        <taxon>Neoptera</taxon>
        <taxon>Endopterygota</taxon>
        <taxon>Coleoptera</taxon>
        <taxon>Polyphaga</taxon>
        <taxon>Cucujiformia</taxon>
        <taxon>Coccinelloidea</taxon>
        <taxon>Coccinellidae</taxon>
        <taxon>Scymninae</taxon>
        <taxon>Scymnini</taxon>
        <taxon>Cryptolaemus</taxon>
    </lineage>
</organism>
<dbReference type="Pfam" id="PF10304">
    <property type="entry name" value="RTP1_C2"/>
    <property type="match status" value="1"/>
</dbReference>
<dbReference type="SUPFAM" id="SSF48371">
    <property type="entry name" value="ARM repeat"/>
    <property type="match status" value="1"/>
</dbReference>
<dbReference type="AlphaFoldDB" id="A0ABD2NPX8"/>
<gene>
    <name evidence="5" type="ORF">HHI36_003810</name>
</gene>
<feature type="domain" description="RNA polymerase II assembly factor Rtp1 C-terminal" evidence="4">
    <location>
        <begin position="91"/>
        <end position="209"/>
    </location>
</feature>
<dbReference type="InterPro" id="IPR019414">
    <property type="entry name" value="Rtp1_C2"/>
</dbReference>
<proteinExistence type="inferred from homology"/>
<dbReference type="InterPro" id="IPR000357">
    <property type="entry name" value="HEAT"/>
</dbReference>
<dbReference type="InterPro" id="IPR011989">
    <property type="entry name" value="ARM-like"/>
</dbReference>
<evidence type="ECO:0000256" key="2">
    <source>
        <dbReference type="ARBA" id="ARBA00022737"/>
    </source>
</evidence>
<dbReference type="Pfam" id="PF10363">
    <property type="entry name" value="RTP1_C1"/>
    <property type="match status" value="1"/>
</dbReference>
<name>A0ABD2NPX8_9CUCU</name>
<accession>A0ABD2NPX8</accession>